<evidence type="ECO:0000313" key="2">
    <source>
        <dbReference type="EMBL" id="EEB18240.1"/>
    </source>
</evidence>
<dbReference type="RefSeq" id="XP_002430978.1">
    <property type="nucleotide sequence ID" value="XM_002430933.1"/>
</dbReference>
<dbReference type="STRING" id="121224.E0VXY4"/>
<keyword evidence="1" id="KW-1133">Transmembrane helix</keyword>
<protein>
    <submittedName>
        <fullName evidence="2 3">Uncharacterized protein</fullName>
    </submittedName>
</protein>
<dbReference type="Proteomes" id="UP000009046">
    <property type="component" value="Unassembled WGS sequence"/>
</dbReference>
<keyword evidence="4" id="KW-1185">Reference proteome</keyword>
<keyword evidence="1" id="KW-0812">Transmembrane</keyword>
<accession>E0VXY4</accession>
<dbReference type="eggNOG" id="ENOG502T0NX">
    <property type="taxonomic scope" value="Eukaryota"/>
</dbReference>
<evidence type="ECO:0000256" key="1">
    <source>
        <dbReference type="SAM" id="Phobius"/>
    </source>
</evidence>
<sequence>MVGSAVLGAAAGTGLALVVAMTIVVYRYYAHKRYGKEWSDLERFSDSRTSSYTKKNSGYSITQKMDLLN</sequence>
<keyword evidence="1" id="KW-0472">Membrane</keyword>
<name>E0VXY4_PEDHC</name>
<dbReference type="EMBL" id="AAZO01006160">
    <property type="status" value="NOT_ANNOTATED_CDS"/>
    <property type="molecule type" value="Genomic_DNA"/>
</dbReference>
<evidence type="ECO:0000313" key="4">
    <source>
        <dbReference type="Proteomes" id="UP000009046"/>
    </source>
</evidence>
<feature type="transmembrane region" description="Helical" evidence="1">
    <location>
        <begin position="6"/>
        <end position="29"/>
    </location>
</feature>
<dbReference type="InParanoid" id="E0VXY4"/>
<dbReference type="HOGENOM" id="CLU_2778924_0_0_1"/>
<dbReference type="GeneID" id="8232960"/>
<dbReference type="VEuPathDB" id="VectorBase:PHUM506540"/>
<reference evidence="2" key="1">
    <citation type="submission" date="2007-04" db="EMBL/GenBank/DDBJ databases">
        <title>Annotation of Pediculus humanus corporis strain USDA.</title>
        <authorList>
            <person name="Kirkness E."/>
            <person name="Hannick L."/>
            <person name="Hass B."/>
            <person name="Bruggner R."/>
            <person name="Lawson D."/>
            <person name="Bidwell S."/>
            <person name="Joardar V."/>
            <person name="Caler E."/>
            <person name="Walenz B."/>
            <person name="Inman J."/>
            <person name="Schobel S."/>
            <person name="Galinsky K."/>
            <person name="Amedeo P."/>
            <person name="Strausberg R."/>
        </authorList>
    </citation>
    <scope>NUCLEOTIDE SEQUENCE</scope>
    <source>
        <strain evidence="2">USDA</strain>
    </source>
</reference>
<dbReference type="OrthoDB" id="7593211at2759"/>
<dbReference type="EMBL" id="DS235842">
    <property type="protein sequence ID" value="EEB18240.1"/>
    <property type="molecule type" value="Genomic_DNA"/>
</dbReference>
<gene>
    <name evidence="3" type="primary">8232960</name>
    <name evidence="2" type="ORF">Phum_PHUM506540</name>
</gene>
<dbReference type="AlphaFoldDB" id="E0VXY4"/>
<proteinExistence type="predicted"/>
<dbReference type="EnsemblMetazoa" id="PHUM506540-RA">
    <property type="protein sequence ID" value="PHUM506540-PA"/>
    <property type="gene ID" value="PHUM506540"/>
</dbReference>
<dbReference type="CTD" id="8232960"/>
<evidence type="ECO:0000313" key="3">
    <source>
        <dbReference type="EnsemblMetazoa" id="PHUM506540-PA"/>
    </source>
</evidence>
<organism>
    <name type="scientific">Pediculus humanus subsp. corporis</name>
    <name type="common">Body louse</name>
    <dbReference type="NCBI Taxonomy" id="121224"/>
    <lineage>
        <taxon>Eukaryota</taxon>
        <taxon>Metazoa</taxon>
        <taxon>Ecdysozoa</taxon>
        <taxon>Arthropoda</taxon>
        <taxon>Hexapoda</taxon>
        <taxon>Insecta</taxon>
        <taxon>Pterygota</taxon>
        <taxon>Neoptera</taxon>
        <taxon>Paraneoptera</taxon>
        <taxon>Psocodea</taxon>
        <taxon>Troctomorpha</taxon>
        <taxon>Phthiraptera</taxon>
        <taxon>Anoplura</taxon>
        <taxon>Pediculidae</taxon>
        <taxon>Pediculus</taxon>
    </lineage>
</organism>
<reference evidence="2" key="2">
    <citation type="submission" date="2007-04" db="EMBL/GenBank/DDBJ databases">
        <title>The genome of the human body louse.</title>
        <authorList>
            <consortium name="The Human Body Louse Genome Consortium"/>
            <person name="Kirkness E."/>
            <person name="Walenz B."/>
            <person name="Hass B."/>
            <person name="Bruggner R."/>
            <person name="Strausberg R."/>
        </authorList>
    </citation>
    <scope>NUCLEOTIDE SEQUENCE</scope>
    <source>
        <strain evidence="2">USDA</strain>
    </source>
</reference>
<reference evidence="3" key="3">
    <citation type="submission" date="2021-02" db="UniProtKB">
        <authorList>
            <consortium name="EnsemblMetazoa"/>
        </authorList>
    </citation>
    <scope>IDENTIFICATION</scope>
    <source>
        <strain evidence="3">USDA</strain>
    </source>
</reference>
<dbReference type="KEGG" id="phu:Phum_PHUM506540"/>